<dbReference type="Pfam" id="PF09409">
    <property type="entry name" value="PUB"/>
    <property type="match status" value="1"/>
</dbReference>
<keyword evidence="4" id="KW-1185">Reference proteome</keyword>
<feature type="domain" description="UBX" evidence="2">
    <location>
        <begin position="328"/>
        <end position="405"/>
    </location>
</feature>
<sequence>MTDKIKNFFERRRKEGKFRGQGHRLDEPAHSSRSERNETEKVQIERAEPSTEAKQAGLAALARLENRTIQPGFIGMSFSAQYKAMKKAALLENRLSDNTSEQSTSDQSSNKDFLAVQGVYFKCPLIGPDILPKDEWKLKIKNSLYDLLESDKAYTSCLMIHTLNKNKEKIEQCIETLCTYLQNIISQPDEEKYKKIRFKNRVFQEKVAKIIGSVEFLESAGFVKRYISVQNEEEEYFVFETSPPDVAHLQLMIDTIRNTEAIPLELDRNVQVLKPAEAKVMVNLPDEFYALTPEEIKREQRKRTESLENSMQLRTKAMREKEEQREIKKYRYTLIRIRFPNGHYLQGTFGIFERLIVVREFVQECLIENVGPFSLSTALGVPLTDEHNDKTLMELKLVPAVMLTFTPATFLKEGEPYLIHDLEHVE</sequence>
<comment type="caution">
    <text evidence="3">The sequence shown here is derived from an EMBL/GenBank/DDBJ whole genome shotgun (WGS) entry which is preliminary data.</text>
</comment>
<dbReference type="InterPro" id="IPR029071">
    <property type="entry name" value="Ubiquitin-like_domsf"/>
</dbReference>
<dbReference type="SUPFAM" id="SSF143503">
    <property type="entry name" value="PUG domain-like"/>
    <property type="match status" value="1"/>
</dbReference>
<dbReference type="EMBL" id="JAPXFL010000013">
    <property type="protein sequence ID" value="KAK9497789.1"/>
    <property type="molecule type" value="Genomic_DNA"/>
</dbReference>
<accession>A0AAW1CJX4</accession>
<protein>
    <recommendedName>
        <fullName evidence="2">UBX domain-containing protein</fullName>
    </recommendedName>
</protein>
<dbReference type="CDD" id="cd10460">
    <property type="entry name" value="PUB_UBXD1"/>
    <property type="match status" value="1"/>
</dbReference>
<reference evidence="3 4" key="1">
    <citation type="submission" date="2022-12" db="EMBL/GenBank/DDBJ databases">
        <title>Chromosome-level genome assembly of true bugs.</title>
        <authorList>
            <person name="Ma L."/>
            <person name="Li H."/>
        </authorList>
    </citation>
    <scope>NUCLEOTIDE SEQUENCE [LARGE SCALE GENOMIC DNA]</scope>
    <source>
        <strain evidence="3">Lab_2022b</strain>
    </source>
</reference>
<evidence type="ECO:0000313" key="4">
    <source>
        <dbReference type="Proteomes" id="UP001461498"/>
    </source>
</evidence>
<name>A0AAW1CJX4_9HEMI</name>
<dbReference type="InterPro" id="IPR018997">
    <property type="entry name" value="PUB_domain"/>
</dbReference>
<dbReference type="InterPro" id="IPR036339">
    <property type="entry name" value="PUB-like_dom_sf"/>
</dbReference>
<dbReference type="SMART" id="SM00580">
    <property type="entry name" value="PUG"/>
    <property type="match status" value="1"/>
</dbReference>
<dbReference type="PROSITE" id="PS50033">
    <property type="entry name" value="UBX"/>
    <property type="match status" value="1"/>
</dbReference>
<feature type="compositionally biased region" description="Basic and acidic residues" evidence="1">
    <location>
        <begin position="23"/>
        <end position="51"/>
    </location>
</feature>
<dbReference type="Gene3D" id="3.10.20.90">
    <property type="entry name" value="Phosphatidylinositol 3-kinase Catalytic Subunit, Chain A, domain 1"/>
    <property type="match status" value="1"/>
</dbReference>
<dbReference type="GO" id="GO:0005737">
    <property type="term" value="C:cytoplasm"/>
    <property type="evidence" value="ECO:0007669"/>
    <property type="project" value="TreeGrafter"/>
</dbReference>
<dbReference type="InterPro" id="IPR042774">
    <property type="entry name" value="UBXN6_PUB"/>
</dbReference>
<feature type="compositionally biased region" description="Basic and acidic residues" evidence="1">
    <location>
        <begin position="1"/>
        <end position="13"/>
    </location>
</feature>
<evidence type="ECO:0000259" key="2">
    <source>
        <dbReference type="PROSITE" id="PS50033"/>
    </source>
</evidence>
<dbReference type="CDD" id="cd16119">
    <property type="entry name" value="UBX_UBXN6"/>
    <property type="match status" value="1"/>
</dbReference>
<dbReference type="Pfam" id="PF00789">
    <property type="entry name" value="UBX"/>
    <property type="match status" value="1"/>
</dbReference>
<dbReference type="AlphaFoldDB" id="A0AAW1CJX4"/>
<evidence type="ECO:0000313" key="3">
    <source>
        <dbReference type="EMBL" id="KAK9497789.1"/>
    </source>
</evidence>
<evidence type="ECO:0000256" key="1">
    <source>
        <dbReference type="SAM" id="MobiDB-lite"/>
    </source>
</evidence>
<dbReference type="Gene3D" id="1.20.58.2190">
    <property type="match status" value="1"/>
</dbReference>
<dbReference type="PANTHER" id="PTHR23153:SF38">
    <property type="entry name" value="UBX DOMAIN-CONTAINING PROTEIN 6"/>
    <property type="match status" value="1"/>
</dbReference>
<organism evidence="3 4">
    <name type="scientific">Rhynocoris fuscipes</name>
    <dbReference type="NCBI Taxonomy" id="488301"/>
    <lineage>
        <taxon>Eukaryota</taxon>
        <taxon>Metazoa</taxon>
        <taxon>Ecdysozoa</taxon>
        <taxon>Arthropoda</taxon>
        <taxon>Hexapoda</taxon>
        <taxon>Insecta</taxon>
        <taxon>Pterygota</taxon>
        <taxon>Neoptera</taxon>
        <taxon>Paraneoptera</taxon>
        <taxon>Hemiptera</taxon>
        <taxon>Heteroptera</taxon>
        <taxon>Panheteroptera</taxon>
        <taxon>Cimicomorpha</taxon>
        <taxon>Reduviidae</taxon>
        <taxon>Harpactorinae</taxon>
        <taxon>Harpactorini</taxon>
        <taxon>Rhynocoris</taxon>
    </lineage>
</organism>
<gene>
    <name evidence="3" type="ORF">O3M35_003712</name>
</gene>
<feature type="region of interest" description="Disordered" evidence="1">
    <location>
        <begin position="1"/>
        <end position="51"/>
    </location>
</feature>
<dbReference type="SUPFAM" id="SSF54236">
    <property type="entry name" value="Ubiquitin-like"/>
    <property type="match status" value="1"/>
</dbReference>
<dbReference type="PANTHER" id="PTHR23153">
    <property type="entry name" value="UBX-RELATED"/>
    <property type="match status" value="1"/>
</dbReference>
<dbReference type="Proteomes" id="UP001461498">
    <property type="component" value="Unassembled WGS sequence"/>
</dbReference>
<proteinExistence type="predicted"/>
<dbReference type="InterPro" id="IPR001012">
    <property type="entry name" value="UBX_dom"/>
</dbReference>